<dbReference type="Proteomes" id="UP001426770">
    <property type="component" value="Unassembled WGS sequence"/>
</dbReference>
<protein>
    <recommendedName>
        <fullName evidence="4">Pilus assembly protein</fullName>
    </recommendedName>
</protein>
<dbReference type="RefSeq" id="WP_286213870.1">
    <property type="nucleotide sequence ID" value="NZ_AP027736.1"/>
</dbReference>
<feature type="transmembrane region" description="Helical" evidence="1">
    <location>
        <begin position="21"/>
        <end position="43"/>
    </location>
</feature>
<accession>A0ABP9WE78</accession>
<keyword evidence="1" id="KW-1133">Transmembrane helix</keyword>
<comment type="caution">
    <text evidence="2">The sequence shown here is derived from an EMBL/GenBank/DDBJ whole genome shotgun (WGS) entry which is preliminary data.</text>
</comment>
<keyword evidence="1" id="KW-0472">Membrane</keyword>
<dbReference type="EMBL" id="BAABRR010000002">
    <property type="protein sequence ID" value="GAA5517984.1"/>
    <property type="molecule type" value="Genomic_DNA"/>
</dbReference>
<keyword evidence="1" id="KW-0812">Transmembrane</keyword>
<keyword evidence="3" id="KW-1185">Reference proteome</keyword>
<gene>
    <name evidence="2" type="ORF">Lsed01_00401</name>
</gene>
<reference evidence="2 3" key="1">
    <citation type="submission" date="2024-02" db="EMBL/GenBank/DDBJ databases">
        <title>Lysinimicrobium sediminis NBRC 112286.</title>
        <authorList>
            <person name="Ichikawa N."/>
            <person name="Katano-Makiyama Y."/>
            <person name="Hidaka K."/>
        </authorList>
    </citation>
    <scope>NUCLEOTIDE SEQUENCE [LARGE SCALE GENOMIC DNA]</scope>
    <source>
        <strain evidence="2 3">NBRC 112286</strain>
    </source>
</reference>
<evidence type="ECO:0008006" key="4">
    <source>
        <dbReference type="Google" id="ProtNLM"/>
    </source>
</evidence>
<proteinExistence type="predicted"/>
<organism evidence="2 3">
    <name type="scientific">Demequina sediminis</name>
    <dbReference type="NCBI Taxonomy" id="1930058"/>
    <lineage>
        <taxon>Bacteria</taxon>
        <taxon>Bacillati</taxon>
        <taxon>Actinomycetota</taxon>
        <taxon>Actinomycetes</taxon>
        <taxon>Micrococcales</taxon>
        <taxon>Demequinaceae</taxon>
        <taxon>Demequina</taxon>
    </lineage>
</organism>
<name>A0ABP9WE78_9MICO</name>
<evidence type="ECO:0000313" key="3">
    <source>
        <dbReference type="Proteomes" id="UP001426770"/>
    </source>
</evidence>
<sequence>MPRDESRGHRPRGGGPGGDDGAAAVEFLALTLVLLLPILYLVVAMTRVQAGAYAAEGAAYAAARAAVVTGLDALDAGLEPAAATQAARESAALAAEVVAGDFGIGAARVELDCDAQCLSAGSTVRARVEIDVALPGVPAFVSAVIPARVTLDATAASPVDGYVP</sequence>
<evidence type="ECO:0000313" key="2">
    <source>
        <dbReference type="EMBL" id="GAA5517984.1"/>
    </source>
</evidence>
<evidence type="ECO:0000256" key="1">
    <source>
        <dbReference type="SAM" id="Phobius"/>
    </source>
</evidence>